<dbReference type="EMBL" id="JAQOUE010000002">
    <property type="protein sequence ID" value="MDT7044189.1"/>
    <property type="molecule type" value="Genomic_DNA"/>
</dbReference>
<dbReference type="GO" id="GO:0030414">
    <property type="term" value="F:peptidase inhibitor activity"/>
    <property type="evidence" value="ECO:0007669"/>
    <property type="project" value="UniProtKB-KW"/>
</dbReference>
<name>A0ABU3KCF8_9BACT</name>
<keyword evidence="2" id="KW-0789">Thiol protease inhibitor</keyword>
<dbReference type="Gene3D" id="2.60.40.2020">
    <property type="match status" value="1"/>
</dbReference>
<evidence type="ECO:0000256" key="1">
    <source>
        <dbReference type="ARBA" id="ARBA00022690"/>
    </source>
</evidence>
<accession>A0ABU3KCF8</accession>
<keyword evidence="1 4" id="KW-0646">Protease inhibitor</keyword>
<dbReference type="SUPFAM" id="SSF141066">
    <property type="entry name" value="ICP-like"/>
    <property type="match status" value="1"/>
</dbReference>
<evidence type="ECO:0000313" key="5">
    <source>
        <dbReference type="Proteomes" id="UP001250932"/>
    </source>
</evidence>
<dbReference type="Pfam" id="PF09394">
    <property type="entry name" value="Inhibitor_I42"/>
    <property type="match status" value="1"/>
</dbReference>
<keyword evidence="5" id="KW-1185">Reference proteome</keyword>
<evidence type="ECO:0000313" key="4">
    <source>
        <dbReference type="EMBL" id="MDT7044189.1"/>
    </source>
</evidence>
<gene>
    <name evidence="4" type="ORF">PPG34_17695</name>
</gene>
<proteinExistence type="predicted"/>
<comment type="caution">
    <text evidence="4">The sequence shown here is derived from an EMBL/GenBank/DDBJ whole genome shotgun (WGS) entry which is preliminary data.</text>
</comment>
<dbReference type="RefSeq" id="WP_313834774.1">
    <property type="nucleotide sequence ID" value="NZ_JAQOUE010000002.1"/>
</dbReference>
<sequence length="102" mass="11785">MGVQESDLKSVTAKRGSTFTIQLWEDRTRGEQWVPDYDPALFALTGDDFLRTTSNNAVDSGQRNFEFEALQSGTHRIEFSKRMAWKYTAEDRRVYLVNVQDS</sequence>
<reference evidence="4 5" key="1">
    <citation type="journal article" date="2023" name="ISME J.">
        <title>Cultivation and genomic characterization of novel and ubiquitous marine nitrite-oxidizing bacteria from the Nitrospirales.</title>
        <authorList>
            <person name="Mueller A.J."/>
            <person name="Daebeler A."/>
            <person name="Herbold C.W."/>
            <person name="Kirkegaard R.H."/>
            <person name="Daims H."/>
        </authorList>
    </citation>
    <scope>NUCLEOTIDE SEQUENCE [LARGE SCALE GENOMIC DNA]</scope>
    <source>
        <strain evidence="4 5">EB</strain>
    </source>
</reference>
<evidence type="ECO:0000256" key="2">
    <source>
        <dbReference type="ARBA" id="ARBA00022704"/>
    </source>
</evidence>
<protein>
    <submittedName>
        <fullName evidence="4">Protease inhibitor I42 family protein</fullName>
    </submittedName>
</protein>
<dbReference type="InterPro" id="IPR036331">
    <property type="entry name" value="Chagasin-like_sf"/>
</dbReference>
<feature type="domain" description="Proteinase inhibitor I42 chagasin" evidence="3">
    <location>
        <begin position="13"/>
        <end position="98"/>
    </location>
</feature>
<dbReference type="InterPro" id="IPR018990">
    <property type="entry name" value="Prot_inh_I42_chagasin"/>
</dbReference>
<evidence type="ECO:0000259" key="3">
    <source>
        <dbReference type="Pfam" id="PF09394"/>
    </source>
</evidence>
<dbReference type="Proteomes" id="UP001250932">
    <property type="component" value="Unassembled WGS sequence"/>
</dbReference>
<organism evidence="4 5">
    <name type="scientific">Candidatus Nitronereus thalassa</name>
    <dbReference type="NCBI Taxonomy" id="3020898"/>
    <lineage>
        <taxon>Bacteria</taxon>
        <taxon>Pseudomonadati</taxon>
        <taxon>Nitrospirota</taxon>
        <taxon>Nitrospiria</taxon>
        <taxon>Nitrospirales</taxon>
        <taxon>Nitrospiraceae</taxon>
        <taxon>Candidatus Nitronereus</taxon>
    </lineage>
</organism>